<protein>
    <submittedName>
        <fullName evidence="1">Uncharacterized protein</fullName>
    </submittedName>
</protein>
<dbReference type="AlphaFoldDB" id="C4J7G1"/>
<organism evidence="1">
    <name type="scientific">Zea mays</name>
    <name type="common">Maize</name>
    <dbReference type="NCBI Taxonomy" id="4577"/>
    <lineage>
        <taxon>Eukaryota</taxon>
        <taxon>Viridiplantae</taxon>
        <taxon>Streptophyta</taxon>
        <taxon>Embryophyta</taxon>
        <taxon>Tracheophyta</taxon>
        <taxon>Spermatophyta</taxon>
        <taxon>Magnoliopsida</taxon>
        <taxon>Liliopsida</taxon>
        <taxon>Poales</taxon>
        <taxon>Poaceae</taxon>
        <taxon>PACMAD clade</taxon>
        <taxon>Panicoideae</taxon>
        <taxon>Andropogonodae</taxon>
        <taxon>Andropogoneae</taxon>
        <taxon>Tripsacinae</taxon>
        <taxon>Zea</taxon>
    </lineage>
</organism>
<proteinExistence type="evidence at transcript level"/>
<dbReference type="EMBL" id="BT086758">
    <property type="protein sequence ID" value="ACR37111.1"/>
    <property type="molecule type" value="mRNA"/>
</dbReference>
<reference evidence="1" key="1">
    <citation type="journal article" date="2009" name="PLoS Genet.">
        <title>Sequencing, mapping, and analysis of 27,455 maize full-length cDNAs.</title>
        <authorList>
            <person name="Soderlund C."/>
            <person name="Descour A."/>
            <person name="Kudrna D."/>
            <person name="Bomhoff M."/>
            <person name="Boyd L."/>
            <person name="Currie J."/>
            <person name="Angelova A."/>
            <person name="Collura K."/>
            <person name="Wissotski M."/>
            <person name="Ashley E."/>
            <person name="Morrow D."/>
            <person name="Fernandes J."/>
            <person name="Walbot V."/>
            <person name="Yu Y."/>
        </authorList>
    </citation>
    <scope>NUCLEOTIDE SEQUENCE</scope>
    <source>
        <strain evidence="1">B73</strain>
    </source>
</reference>
<name>C4J7G1_MAIZE</name>
<sequence>MIISPAGSVSLVTNSNFLLLYYYIIASYVKYGAFSLS</sequence>
<evidence type="ECO:0000313" key="1">
    <source>
        <dbReference type="EMBL" id="ACR37111.1"/>
    </source>
</evidence>
<accession>C4J7G1</accession>